<keyword evidence="1" id="KW-1133">Transmembrane helix</keyword>
<proteinExistence type="predicted"/>
<reference evidence="3" key="1">
    <citation type="submission" date="2010-03" db="EMBL/GenBank/DDBJ databases">
        <title>The genome sequence of Ruminococcus sp. 18P13.</title>
        <authorList>
            <consortium name="metaHIT consortium -- http://www.metahit.eu/"/>
            <person name="Pajon A."/>
            <person name="Turner K."/>
            <person name="Parkhill J."/>
            <person name="Bernalier A."/>
        </authorList>
    </citation>
    <scope>NUCLEOTIDE SEQUENCE [LARGE SCALE GENOMIC DNA]</scope>
    <source>
        <strain evidence="3">Type strain: 18P13</strain>
    </source>
</reference>
<reference evidence="3" key="2">
    <citation type="submission" date="2010-03" db="EMBL/GenBank/DDBJ databases">
        <authorList>
            <person name="Pajon A."/>
        </authorList>
    </citation>
    <scope>NUCLEOTIDE SEQUENCE</scope>
    <source>
        <strain evidence="3">Type strain: 18P13</strain>
    </source>
</reference>
<evidence type="ECO:0000313" key="3">
    <source>
        <dbReference type="EMBL" id="CBL17064.1"/>
    </source>
</evidence>
<dbReference type="PATRIC" id="fig|213810.4.peg.800"/>
<sequence>MLRIVRWLLAVMSIVCVFSVVYHLYNQQYETETAIYATADESVAFQGVYVRDETPCTYSGQGAVCYQVSDGGKLGVDSVIAHIYGDESQIDLLQQISALQNELALLEKIQNPGTSESAQPANLSGLIQEHYKSLILHRERNQLTALESEKEQMLILMSTYQLITNVGMDFTPRINTINAQLTALQASQKAPMDTIYSDRSAYFVSYVDGYEDTLTKESIDDLTVEEIRAVTDDTSQSDNRVIGKLIDGYEWYIVGVIDNAKSLFETDMKVTFKFESTAETVTGVIDSIRATDNPNESIVAVRCDQLTHDLVQHRTERVEMIKGQYEGIKVNREAVRFAQVEETVKDPETGEEQTQTVEARGVYILLGEQPAFRRLDVIYEGSDYLLTSLNAGEGYVSLYDDIIVNGVSADGT</sequence>
<evidence type="ECO:0000313" key="4">
    <source>
        <dbReference type="Proteomes" id="UP000007054"/>
    </source>
</evidence>
<dbReference type="EMBL" id="FP929052">
    <property type="protein sequence ID" value="CBL17064.1"/>
    <property type="molecule type" value="Genomic_DNA"/>
</dbReference>
<dbReference type="HOGENOM" id="CLU_050667_0_0_9"/>
<gene>
    <name evidence="3" type="ordered locus">RUM_08880</name>
</gene>
<evidence type="ECO:0000259" key="2">
    <source>
        <dbReference type="Pfam" id="PF26018"/>
    </source>
</evidence>
<accession>D4LBR9</accession>
<dbReference type="STRING" id="213810.RUM_08880"/>
<dbReference type="AlphaFoldDB" id="D4LBR9"/>
<keyword evidence="4" id="KW-1185">Reference proteome</keyword>
<dbReference type="Pfam" id="PF26018">
    <property type="entry name" value="BSH_RND_rel"/>
    <property type="match status" value="1"/>
</dbReference>
<name>D4LBR9_RUMC1</name>
<evidence type="ECO:0000256" key="1">
    <source>
        <dbReference type="SAM" id="Phobius"/>
    </source>
</evidence>
<dbReference type="BioCyc" id="RCHA213810:RUM_RS04285-MONOMER"/>
<dbReference type="OrthoDB" id="1955294at2"/>
<dbReference type="KEGG" id="rch:RUM_08880"/>
<feature type="transmembrane region" description="Helical" evidence="1">
    <location>
        <begin position="7"/>
        <end position="25"/>
    </location>
</feature>
<organism evidence="3 4">
    <name type="scientific">Ruminococcus champanellensis (strain DSM 18848 / JCM 17042 / KCTC 15320 / 18P13)</name>
    <dbReference type="NCBI Taxonomy" id="213810"/>
    <lineage>
        <taxon>Bacteria</taxon>
        <taxon>Bacillati</taxon>
        <taxon>Bacillota</taxon>
        <taxon>Clostridia</taxon>
        <taxon>Eubacteriales</taxon>
        <taxon>Oscillospiraceae</taxon>
        <taxon>Ruminococcus</taxon>
    </lineage>
</organism>
<dbReference type="InterPro" id="IPR058709">
    <property type="entry name" value="BSH_RND-rel"/>
</dbReference>
<feature type="domain" description="RND related barrel-sandwich hybrid" evidence="2">
    <location>
        <begin position="58"/>
        <end position="240"/>
    </location>
</feature>
<dbReference type="Proteomes" id="UP000007054">
    <property type="component" value="Chromosome"/>
</dbReference>
<keyword evidence="1" id="KW-0472">Membrane</keyword>
<keyword evidence="1" id="KW-0812">Transmembrane</keyword>
<protein>
    <recommendedName>
        <fullName evidence="2">RND related barrel-sandwich hybrid domain-containing protein</fullName>
    </recommendedName>
</protein>